<feature type="repeat" description="TPR" evidence="3">
    <location>
        <begin position="69"/>
        <end position="102"/>
    </location>
</feature>
<sequence length="288" mass="31358">MNIFKQGVAGAAASLVLAGACAPAGAYNVRLQDVENKAMQAGVQAATEQRWDEAERFFQIVLKDEPESASAYSNMGNVHLSQRRPEQAVTDFSRAIQLAPEAPVPYLNRAIAEEQLGVNAASAGKADEAAGHYQAAIQDCKDAQSRDGKEFAAFFNEGNVQARMGQFKSALAAYSRAADLAPGIAGYRLRQAELLFQNDRTHDADVMMRGVVRKSPNYAEAHAALAAVEWASGQKGLAEDHFDKAVTLDGRWSKMGYIRQQTRWPPALYQAMERFLSIASVDDDRISS</sequence>
<feature type="chain" id="PRO_5047441160" evidence="4">
    <location>
        <begin position="27"/>
        <end position="288"/>
    </location>
</feature>
<dbReference type="Proteomes" id="UP001497392">
    <property type="component" value="Unassembled WGS sequence"/>
</dbReference>
<protein>
    <submittedName>
        <fullName evidence="5">G13001 protein</fullName>
    </submittedName>
</protein>
<dbReference type="PANTHER" id="PTHR44858:SF19">
    <property type="match status" value="1"/>
</dbReference>
<organism evidence="5 6">
    <name type="scientific">Coccomyxa viridis</name>
    <dbReference type="NCBI Taxonomy" id="1274662"/>
    <lineage>
        <taxon>Eukaryota</taxon>
        <taxon>Viridiplantae</taxon>
        <taxon>Chlorophyta</taxon>
        <taxon>core chlorophytes</taxon>
        <taxon>Trebouxiophyceae</taxon>
        <taxon>Trebouxiophyceae incertae sedis</taxon>
        <taxon>Coccomyxaceae</taxon>
        <taxon>Coccomyxa</taxon>
    </lineage>
</organism>
<keyword evidence="1" id="KW-0677">Repeat</keyword>
<dbReference type="PROSITE" id="PS50005">
    <property type="entry name" value="TPR"/>
    <property type="match status" value="2"/>
</dbReference>
<dbReference type="Pfam" id="PF13424">
    <property type="entry name" value="TPR_12"/>
    <property type="match status" value="1"/>
</dbReference>
<dbReference type="Gene3D" id="1.25.40.10">
    <property type="entry name" value="Tetratricopeptide repeat domain"/>
    <property type="match status" value="2"/>
</dbReference>
<dbReference type="EMBL" id="CAXHTA020000021">
    <property type="protein sequence ID" value="CAL5229637.1"/>
    <property type="molecule type" value="Genomic_DNA"/>
</dbReference>
<reference evidence="5 6" key="1">
    <citation type="submission" date="2024-06" db="EMBL/GenBank/DDBJ databases">
        <authorList>
            <person name="Kraege A."/>
            <person name="Thomma B."/>
        </authorList>
    </citation>
    <scope>NUCLEOTIDE SEQUENCE [LARGE SCALE GENOMIC DNA]</scope>
</reference>
<keyword evidence="4" id="KW-0732">Signal</keyword>
<keyword evidence="2 3" id="KW-0802">TPR repeat</keyword>
<evidence type="ECO:0000256" key="4">
    <source>
        <dbReference type="SAM" id="SignalP"/>
    </source>
</evidence>
<evidence type="ECO:0000313" key="5">
    <source>
        <dbReference type="EMBL" id="CAL5229637.1"/>
    </source>
</evidence>
<feature type="repeat" description="TPR" evidence="3">
    <location>
        <begin position="151"/>
        <end position="184"/>
    </location>
</feature>
<comment type="caution">
    <text evidence="5">The sequence shown here is derived from an EMBL/GenBank/DDBJ whole genome shotgun (WGS) entry which is preliminary data.</text>
</comment>
<dbReference type="PANTHER" id="PTHR44858">
    <property type="entry name" value="TETRATRICOPEPTIDE REPEAT PROTEIN 6"/>
    <property type="match status" value="1"/>
</dbReference>
<keyword evidence="6" id="KW-1185">Reference proteome</keyword>
<dbReference type="PROSITE" id="PS50293">
    <property type="entry name" value="TPR_REGION"/>
    <property type="match status" value="1"/>
</dbReference>
<gene>
    <name evidence="5" type="primary">g13001</name>
    <name evidence="5" type="ORF">VP750_LOCUS11543</name>
</gene>
<evidence type="ECO:0000313" key="6">
    <source>
        <dbReference type="Proteomes" id="UP001497392"/>
    </source>
</evidence>
<evidence type="ECO:0000256" key="1">
    <source>
        <dbReference type="ARBA" id="ARBA00022737"/>
    </source>
</evidence>
<dbReference type="InterPro" id="IPR050498">
    <property type="entry name" value="Ycf3"/>
</dbReference>
<dbReference type="SUPFAM" id="SSF48452">
    <property type="entry name" value="TPR-like"/>
    <property type="match status" value="1"/>
</dbReference>
<proteinExistence type="predicted"/>
<evidence type="ECO:0000256" key="2">
    <source>
        <dbReference type="ARBA" id="ARBA00022803"/>
    </source>
</evidence>
<evidence type="ECO:0000256" key="3">
    <source>
        <dbReference type="PROSITE-ProRule" id="PRU00339"/>
    </source>
</evidence>
<dbReference type="InterPro" id="IPR019734">
    <property type="entry name" value="TPR_rpt"/>
</dbReference>
<name>A0ABP1GED1_9CHLO</name>
<dbReference type="PROSITE" id="PS51257">
    <property type="entry name" value="PROKAR_LIPOPROTEIN"/>
    <property type="match status" value="1"/>
</dbReference>
<feature type="signal peptide" evidence="4">
    <location>
        <begin position="1"/>
        <end position="26"/>
    </location>
</feature>
<accession>A0ABP1GED1</accession>
<dbReference type="SMART" id="SM00028">
    <property type="entry name" value="TPR"/>
    <property type="match status" value="3"/>
</dbReference>
<dbReference type="InterPro" id="IPR011990">
    <property type="entry name" value="TPR-like_helical_dom_sf"/>
</dbReference>
<dbReference type="Pfam" id="PF13432">
    <property type="entry name" value="TPR_16"/>
    <property type="match status" value="1"/>
</dbReference>